<evidence type="ECO:0000256" key="2">
    <source>
        <dbReference type="ARBA" id="ARBA00022723"/>
    </source>
</evidence>
<feature type="domain" description="Rho-GAP" evidence="8">
    <location>
        <begin position="982"/>
        <end position="1169"/>
    </location>
</feature>
<dbReference type="PANTHER" id="PTHR23176:SF128">
    <property type="entry name" value="RHO GTPASE-ACTIVATING PROTEIN RGD1"/>
    <property type="match status" value="1"/>
</dbReference>
<dbReference type="SMART" id="SM00132">
    <property type="entry name" value="LIM"/>
    <property type="match status" value="2"/>
</dbReference>
<evidence type="ECO:0000256" key="4">
    <source>
        <dbReference type="PROSITE-ProRule" id="PRU00125"/>
    </source>
</evidence>
<feature type="compositionally biased region" description="Basic and acidic residues" evidence="6">
    <location>
        <begin position="937"/>
        <end position="947"/>
    </location>
</feature>
<feature type="compositionally biased region" description="Polar residues" evidence="6">
    <location>
        <begin position="581"/>
        <end position="591"/>
    </location>
</feature>
<evidence type="ECO:0000256" key="3">
    <source>
        <dbReference type="ARBA" id="ARBA00022833"/>
    </source>
</evidence>
<dbReference type="InterPro" id="IPR001781">
    <property type="entry name" value="Znf_LIM"/>
</dbReference>
<dbReference type="EMBL" id="JAADJG010000033">
    <property type="protein sequence ID" value="KAF4457174.1"/>
    <property type="molecule type" value="Genomic_DNA"/>
</dbReference>
<feature type="coiled-coil region" evidence="5">
    <location>
        <begin position="731"/>
        <end position="758"/>
    </location>
</feature>
<feature type="compositionally biased region" description="Low complexity" evidence="6">
    <location>
        <begin position="168"/>
        <end position="180"/>
    </location>
</feature>
<reference evidence="9" key="1">
    <citation type="submission" date="2020-01" db="EMBL/GenBank/DDBJ databases">
        <title>Identification and distribution of gene clusters putatively required for synthesis of sphingolipid metabolism inhibitors in phylogenetically diverse species of the filamentous fungus Fusarium.</title>
        <authorList>
            <person name="Kim H.-S."/>
            <person name="Busman M."/>
            <person name="Brown D.W."/>
            <person name="Divon H."/>
            <person name="Uhlig S."/>
            <person name="Proctor R.H."/>
        </authorList>
    </citation>
    <scope>NUCLEOTIDE SEQUENCE</scope>
    <source>
        <strain evidence="9">NRRL 53441</strain>
    </source>
</reference>
<evidence type="ECO:0000313" key="9">
    <source>
        <dbReference type="EMBL" id="KAF4457174.1"/>
    </source>
</evidence>
<dbReference type="CDD" id="cd00159">
    <property type="entry name" value="RhoGAP"/>
    <property type="match status" value="1"/>
</dbReference>
<feature type="compositionally biased region" description="Polar residues" evidence="6">
    <location>
        <begin position="230"/>
        <end position="253"/>
    </location>
</feature>
<feature type="domain" description="LIM zinc-binding" evidence="7">
    <location>
        <begin position="22"/>
        <end position="87"/>
    </location>
</feature>
<evidence type="ECO:0000259" key="8">
    <source>
        <dbReference type="PROSITE" id="PS50238"/>
    </source>
</evidence>
<accession>A0A8H4KWX2</accession>
<name>A0A8H4KWX2_9HYPO</name>
<feature type="coiled-coil region" evidence="5">
    <location>
        <begin position="638"/>
        <end position="665"/>
    </location>
</feature>
<proteinExistence type="predicted"/>
<dbReference type="PROSITE" id="PS00478">
    <property type="entry name" value="LIM_DOMAIN_1"/>
    <property type="match status" value="1"/>
</dbReference>
<dbReference type="InterPro" id="IPR000198">
    <property type="entry name" value="RhoGAP_dom"/>
</dbReference>
<evidence type="ECO:0000313" key="10">
    <source>
        <dbReference type="Proteomes" id="UP000605986"/>
    </source>
</evidence>
<evidence type="ECO:0000256" key="6">
    <source>
        <dbReference type="SAM" id="MobiDB-lite"/>
    </source>
</evidence>
<dbReference type="Proteomes" id="UP000605986">
    <property type="component" value="Unassembled WGS sequence"/>
</dbReference>
<evidence type="ECO:0000256" key="5">
    <source>
        <dbReference type="SAM" id="Coils"/>
    </source>
</evidence>
<evidence type="ECO:0000259" key="7">
    <source>
        <dbReference type="PROSITE" id="PS50023"/>
    </source>
</evidence>
<dbReference type="Gene3D" id="2.10.110.10">
    <property type="entry name" value="Cysteine Rich Protein"/>
    <property type="match status" value="2"/>
</dbReference>
<dbReference type="PROSITE" id="PS50238">
    <property type="entry name" value="RHOGAP"/>
    <property type="match status" value="1"/>
</dbReference>
<feature type="region of interest" description="Disordered" evidence="6">
    <location>
        <begin position="911"/>
        <end position="963"/>
    </location>
</feature>
<feature type="compositionally biased region" description="Polar residues" evidence="6">
    <location>
        <begin position="459"/>
        <end position="470"/>
    </location>
</feature>
<feature type="compositionally biased region" description="Basic and acidic residues" evidence="6">
    <location>
        <begin position="522"/>
        <end position="532"/>
    </location>
</feature>
<feature type="compositionally biased region" description="Polar residues" evidence="6">
    <location>
        <begin position="598"/>
        <end position="607"/>
    </location>
</feature>
<feature type="compositionally biased region" description="Basic and acidic residues" evidence="6">
    <location>
        <begin position="358"/>
        <end position="370"/>
    </location>
</feature>
<protein>
    <submittedName>
        <fullName evidence="9">Uncharacterized protein</fullName>
    </submittedName>
</protein>
<dbReference type="Gene3D" id="1.10.555.10">
    <property type="entry name" value="Rho GTPase activation protein"/>
    <property type="match status" value="1"/>
</dbReference>
<feature type="region of interest" description="Disordered" evidence="6">
    <location>
        <begin position="145"/>
        <end position="551"/>
    </location>
</feature>
<dbReference type="FunFam" id="2.10.110.10:FF:000044">
    <property type="entry name" value="Rho GTPase activator Rga"/>
    <property type="match status" value="1"/>
</dbReference>
<dbReference type="Pfam" id="PF00620">
    <property type="entry name" value="RhoGAP"/>
    <property type="match status" value="1"/>
</dbReference>
<gene>
    <name evidence="9" type="ORF">F53441_862</name>
</gene>
<sequence>MAGIVEDYLESPGMDNDTDDVFPCKGCGEAWKILEEGKAFELAGNRWHLDCFRCNTCGTLLDSDANLLLLGDGSLICNNCTYSCSACGNKIEDLAILTGEQAFCATCFRCRNCKRKIENLRYARTSQGIFCMGCHETLMARRRKKSKAAAAAKAREKEHSPMITEKSLPALPANAIPPNAFSNDRVDPDSDTATELSPRPRAHGRNESSSRSSSRPARSPERKPDGLSLPATTYRSNRNSTMMTRNDNASNDDSFLISVALDPSPHPTPKSTSENLSETNKSKDYFSAAKPASEKRSDSHTSTPHIAFQEKGRQPSYSDHDIAPKLPDRKHSKSSRNDSSKRSPTTDDKTQKTSGRRAPTEDFKLQEAPKSKKLLSRSSSQSSSIPAETNSARTSNGPPSKSGHSGLPQSDSNATTPASRSSQESRYLDEEELRASMDSSTRTSSRPENAKPINRKDVPTTSGRNVNGNRQHNRQDTTDDPTPTRQTPSRSIPEQKKTADSYMQPRSAPVPPASQNNKGHSAGKESSKDDGSSPKVSPKLPRWSSGGDFSMDEDMARILGTDEGSTSILRRVSNAVRHGRTNSVESPNQMAQRAGHTRSISETTRATASPRWPRTPVADDYHAQEISSPMSLASGDDPAFLKRQLRNSEQRVAELERQFTTEKDLKSLNKKLVEKRKTVSVLDTQTEIMIRQLEVLAGYVERAKETKTPIDPRDLEDSAIKEFVQKLDKVKMTMSAAIEQLHEERDQLFEEKDQAIADRDRALLEFEQLSSKNAQLADMNNDLTHQIQERFKSQIGGDIKSPGGLGIYGPGKGGLNASSLNLDAASLSTGATLVPADEEPIVEAGPTVVQVRKGQAKKFNWKKGSKGLAQGVAKGVNRAVVAFQNDRERMQQQGQLSGENIGMPYNMTVAQVETPAGPPSNGVTSHEKHGAAGAQNKRQEERERERQGFGFFGKKNAMPKSGSAGTMNNVDAAEPATVLFGSDLAERADHERRQIPSVVTRCIEEVELRGMDQEGIYRKTGGNSQVNMIKDGFSKDENFDISDPDLDITAVTSVLKQYFRKLPIPLLTFDVYERVLESNAIVNETERSDHLRKTFASMPQHHRDCLEFLMFHLARVAQREPENLMSPKNLAVVFAPTIMRDTSLEREMTDMHAKNLAIQFVIENSNTIFEDA</sequence>
<feature type="compositionally biased region" description="Polar residues" evidence="6">
    <location>
        <begin position="385"/>
        <end position="425"/>
    </location>
</feature>
<dbReference type="FunFam" id="1.10.555.10:FF:000043">
    <property type="entry name" value="Rho GTPase activator Rga"/>
    <property type="match status" value="1"/>
</dbReference>
<feature type="compositionally biased region" description="Low complexity" evidence="6">
    <location>
        <begin position="207"/>
        <end position="217"/>
    </location>
</feature>
<dbReference type="SUPFAM" id="SSF48350">
    <property type="entry name" value="GTPase activation domain, GAP"/>
    <property type="match status" value="1"/>
</dbReference>
<feature type="compositionally biased region" description="Polar residues" evidence="6">
    <location>
        <begin position="437"/>
        <end position="447"/>
    </location>
</feature>
<keyword evidence="4" id="KW-0440">LIM domain</keyword>
<dbReference type="GO" id="GO:0007165">
    <property type="term" value="P:signal transduction"/>
    <property type="evidence" value="ECO:0007669"/>
    <property type="project" value="InterPro"/>
</dbReference>
<feature type="region of interest" description="Disordered" evidence="6">
    <location>
        <begin position="576"/>
        <end position="616"/>
    </location>
</feature>
<feature type="compositionally biased region" description="Basic and acidic residues" evidence="6">
    <location>
        <begin position="308"/>
        <end position="351"/>
    </location>
</feature>
<dbReference type="InterPro" id="IPR050729">
    <property type="entry name" value="Rho-GAP"/>
</dbReference>
<keyword evidence="1" id="KW-0343">GTPase activation</keyword>
<dbReference type="AlphaFoldDB" id="A0A8H4KWX2"/>
<dbReference type="PROSITE" id="PS50023">
    <property type="entry name" value="LIM_DOMAIN_2"/>
    <property type="match status" value="1"/>
</dbReference>
<keyword evidence="10" id="KW-1185">Reference proteome</keyword>
<keyword evidence="3 4" id="KW-0862">Zinc</keyword>
<keyword evidence="5" id="KW-0175">Coiled coil</keyword>
<dbReference type="OrthoDB" id="79452at2759"/>
<organism evidence="9 10">
    <name type="scientific">Fusarium austroafricanum</name>
    <dbReference type="NCBI Taxonomy" id="2364996"/>
    <lineage>
        <taxon>Eukaryota</taxon>
        <taxon>Fungi</taxon>
        <taxon>Dikarya</taxon>
        <taxon>Ascomycota</taxon>
        <taxon>Pezizomycotina</taxon>
        <taxon>Sordariomycetes</taxon>
        <taxon>Hypocreomycetidae</taxon>
        <taxon>Hypocreales</taxon>
        <taxon>Nectriaceae</taxon>
        <taxon>Fusarium</taxon>
        <taxon>Fusarium concolor species complex</taxon>
    </lineage>
</organism>
<keyword evidence="2 4" id="KW-0479">Metal-binding</keyword>
<dbReference type="GO" id="GO:0005938">
    <property type="term" value="C:cell cortex"/>
    <property type="evidence" value="ECO:0007669"/>
    <property type="project" value="UniProtKB-ARBA"/>
</dbReference>
<dbReference type="PANTHER" id="PTHR23176">
    <property type="entry name" value="RHO/RAC/CDC GTPASE-ACTIVATING PROTEIN"/>
    <property type="match status" value="1"/>
</dbReference>
<feature type="compositionally biased region" description="Low complexity" evidence="6">
    <location>
        <begin position="480"/>
        <end position="491"/>
    </location>
</feature>
<evidence type="ECO:0000256" key="1">
    <source>
        <dbReference type="ARBA" id="ARBA00022468"/>
    </source>
</evidence>
<dbReference type="GO" id="GO:0046872">
    <property type="term" value="F:metal ion binding"/>
    <property type="evidence" value="ECO:0007669"/>
    <property type="project" value="UniProtKB-KW"/>
</dbReference>
<comment type="caution">
    <text evidence="9">The sequence shown here is derived from an EMBL/GenBank/DDBJ whole genome shotgun (WGS) entry which is preliminary data.</text>
</comment>
<dbReference type="GO" id="GO:0005096">
    <property type="term" value="F:GTPase activator activity"/>
    <property type="evidence" value="ECO:0007669"/>
    <property type="project" value="UniProtKB-KW"/>
</dbReference>
<dbReference type="SMART" id="SM00324">
    <property type="entry name" value="RhoGAP"/>
    <property type="match status" value="1"/>
</dbReference>
<dbReference type="CDD" id="cd09395">
    <property type="entry name" value="LIM2_Rga"/>
    <property type="match status" value="1"/>
</dbReference>
<feature type="compositionally biased region" description="Polar residues" evidence="6">
    <location>
        <begin position="269"/>
        <end position="279"/>
    </location>
</feature>
<dbReference type="InterPro" id="IPR008936">
    <property type="entry name" value="Rho_GTPase_activation_prot"/>
</dbReference>
<dbReference type="Pfam" id="PF00412">
    <property type="entry name" value="LIM"/>
    <property type="match status" value="1"/>
</dbReference>
<dbReference type="CDD" id="cd09394">
    <property type="entry name" value="LIM1_Rga"/>
    <property type="match status" value="1"/>
</dbReference>